<dbReference type="AlphaFoldDB" id="A0A5B2VVP8"/>
<sequence>MAEVAFAIPGDLASPTGGYVYDREVLARLPDLGVRAHHLPLPDSFPEPSEADLAETARRLAEAPAGAVLLVDGLAFGALPPALVAGLERPIVALVHHPLGLEPGLAPGRAAALLASERAALVHAPRVVVTSRATARILVEDFGLPMARVTIAEPGTEPAPRAHGTGSPVGLLAVGAVSPRKGFRVLVEALSGVRDLDWRLTIAGALDRAPDEAAALRAAIRAAGLGERVTLAGNIERADLDALYAAADVMVSPSLFEGYGMALAEALARGLPLVASTGGAAGDTVPDEAALKVPPGDAGALAEALRLMIEDEALRRARADAAWAAGQALPRWSDTARLIANVIREVAP</sequence>
<comment type="caution">
    <text evidence="3">The sequence shown here is derived from an EMBL/GenBank/DDBJ whole genome shotgun (WGS) entry which is preliminary data.</text>
</comment>
<dbReference type="EMBL" id="VUOA01000006">
    <property type="protein sequence ID" value="KAA2242357.1"/>
    <property type="molecule type" value="Genomic_DNA"/>
</dbReference>
<feature type="domain" description="Glycosyltransferase subfamily 4-like N-terminal" evidence="2">
    <location>
        <begin position="57"/>
        <end position="157"/>
    </location>
</feature>
<dbReference type="PANTHER" id="PTHR12526:SF635">
    <property type="entry name" value="GLYCOSYL TRANSFERASE GROUP 1"/>
    <property type="match status" value="1"/>
</dbReference>
<dbReference type="GO" id="GO:0016757">
    <property type="term" value="F:glycosyltransferase activity"/>
    <property type="evidence" value="ECO:0007669"/>
    <property type="project" value="UniProtKB-ARBA"/>
</dbReference>
<dbReference type="InterPro" id="IPR001296">
    <property type="entry name" value="Glyco_trans_1"/>
</dbReference>
<dbReference type="PANTHER" id="PTHR12526">
    <property type="entry name" value="GLYCOSYLTRANSFERASE"/>
    <property type="match status" value="1"/>
</dbReference>
<dbReference type="Pfam" id="PF13439">
    <property type="entry name" value="Glyco_transf_4"/>
    <property type="match status" value="1"/>
</dbReference>
<keyword evidence="4" id="KW-1185">Reference proteome</keyword>
<accession>A0A5B2VVP8</accession>
<dbReference type="InterPro" id="IPR028098">
    <property type="entry name" value="Glyco_trans_4-like_N"/>
</dbReference>
<dbReference type="RefSeq" id="WP_149815628.1">
    <property type="nucleotide sequence ID" value="NZ_VUOA01000006.1"/>
</dbReference>
<dbReference type="Pfam" id="PF00534">
    <property type="entry name" value="Glycos_transf_1"/>
    <property type="match status" value="1"/>
</dbReference>
<evidence type="ECO:0000313" key="3">
    <source>
        <dbReference type="EMBL" id="KAA2242357.1"/>
    </source>
</evidence>
<evidence type="ECO:0000259" key="2">
    <source>
        <dbReference type="Pfam" id="PF13439"/>
    </source>
</evidence>
<gene>
    <name evidence="3" type="ORF">F0L46_03490</name>
</gene>
<organism evidence="3 4">
    <name type="scientific">Salinarimonas soli</name>
    <dbReference type="NCBI Taxonomy" id="1638099"/>
    <lineage>
        <taxon>Bacteria</taxon>
        <taxon>Pseudomonadati</taxon>
        <taxon>Pseudomonadota</taxon>
        <taxon>Alphaproteobacteria</taxon>
        <taxon>Hyphomicrobiales</taxon>
        <taxon>Salinarimonadaceae</taxon>
        <taxon>Salinarimonas</taxon>
    </lineage>
</organism>
<dbReference type="SUPFAM" id="SSF53756">
    <property type="entry name" value="UDP-Glycosyltransferase/glycogen phosphorylase"/>
    <property type="match status" value="1"/>
</dbReference>
<evidence type="ECO:0000313" key="4">
    <source>
        <dbReference type="Proteomes" id="UP000323142"/>
    </source>
</evidence>
<reference evidence="3 4" key="2">
    <citation type="submission" date="2019-09" db="EMBL/GenBank/DDBJ databases">
        <authorList>
            <person name="Jin C."/>
        </authorList>
    </citation>
    <scope>NUCLEOTIDE SEQUENCE [LARGE SCALE GENOMIC DNA]</scope>
    <source>
        <strain evidence="3 4">BN140002</strain>
    </source>
</reference>
<dbReference type="Proteomes" id="UP000323142">
    <property type="component" value="Unassembled WGS sequence"/>
</dbReference>
<dbReference type="OrthoDB" id="9781738at2"/>
<name>A0A5B2VVP8_9HYPH</name>
<protein>
    <submittedName>
        <fullName evidence="3">Glycosyltransferase family 4 protein</fullName>
    </submittedName>
</protein>
<evidence type="ECO:0000259" key="1">
    <source>
        <dbReference type="Pfam" id="PF00534"/>
    </source>
</evidence>
<proteinExistence type="predicted"/>
<keyword evidence="3" id="KW-0808">Transferase</keyword>
<feature type="domain" description="Glycosyl transferase family 1" evidence="1">
    <location>
        <begin position="171"/>
        <end position="320"/>
    </location>
</feature>
<dbReference type="Gene3D" id="3.40.50.2000">
    <property type="entry name" value="Glycogen Phosphorylase B"/>
    <property type="match status" value="2"/>
</dbReference>
<dbReference type="CDD" id="cd03801">
    <property type="entry name" value="GT4_PimA-like"/>
    <property type="match status" value="1"/>
</dbReference>
<reference evidence="3 4" key="1">
    <citation type="submission" date="2019-09" db="EMBL/GenBank/DDBJ databases">
        <title>Salinarimonas rosea gen. nov., sp. nov., a new member of the a-2 subgroup of the Proteobacteria.</title>
        <authorList>
            <person name="Liu J."/>
        </authorList>
    </citation>
    <scope>NUCLEOTIDE SEQUENCE [LARGE SCALE GENOMIC DNA]</scope>
    <source>
        <strain evidence="3 4">BN140002</strain>
    </source>
</reference>